<dbReference type="EMBL" id="CP092884">
    <property type="protein sequence ID" value="UYV82936.1"/>
    <property type="molecule type" value="Genomic_DNA"/>
</dbReference>
<organism evidence="1 2">
    <name type="scientific">Cordylochernes scorpioides</name>
    <dbReference type="NCBI Taxonomy" id="51811"/>
    <lineage>
        <taxon>Eukaryota</taxon>
        <taxon>Metazoa</taxon>
        <taxon>Ecdysozoa</taxon>
        <taxon>Arthropoda</taxon>
        <taxon>Chelicerata</taxon>
        <taxon>Arachnida</taxon>
        <taxon>Pseudoscorpiones</taxon>
        <taxon>Cheliferoidea</taxon>
        <taxon>Chernetidae</taxon>
        <taxon>Cordylochernes</taxon>
    </lineage>
</organism>
<proteinExistence type="predicted"/>
<accession>A0ABY6LRH9</accession>
<keyword evidence="2" id="KW-1185">Reference proteome</keyword>
<evidence type="ECO:0000313" key="2">
    <source>
        <dbReference type="Proteomes" id="UP001235939"/>
    </source>
</evidence>
<evidence type="ECO:0000313" key="1">
    <source>
        <dbReference type="EMBL" id="UYV82936.1"/>
    </source>
</evidence>
<sequence>MDMDTMFYTLVPGLHPKFPNPFLLSSTEPSTSDSSIFYSPHPLISDETSIITPAEITPLIPAQSSELTTEDPTCFYLECLLELMVSQVGTMSSIYLTPRLPYPIGKSRDILEVQEPPVLSTSLRDYHL</sequence>
<dbReference type="Proteomes" id="UP001235939">
    <property type="component" value="Chromosome 22"/>
</dbReference>
<protein>
    <submittedName>
        <fullName evidence="1">RALGAPA2</fullName>
    </submittedName>
</protein>
<gene>
    <name evidence="1" type="ORF">LAZ67_22001438</name>
</gene>
<reference evidence="1 2" key="1">
    <citation type="submission" date="2022-03" db="EMBL/GenBank/DDBJ databases">
        <title>A chromosomal length assembly of Cordylochernes scorpioides.</title>
        <authorList>
            <person name="Zeh D."/>
            <person name="Zeh J."/>
        </authorList>
    </citation>
    <scope>NUCLEOTIDE SEQUENCE [LARGE SCALE GENOMIC DNA]</scope>
    <source>
        <strain evidence="1">IN4F17</strain>
        <tissue evidence="1">Whole Body</tissue>
    </source>
</reference>
<name>A0ABY6LRH9_9ARAC</name>